<name>A0A810N5D1_9ACTN</name>
<protein>
    <recommendedName>
        <fullName evidence="4">Pentapeptide repeat-containing protein</fullName>
    </recommendedName>
</protein>
<accession>A0A810N5D1</accession>
<reference evidence="2" key="1">
    <citation type="submission" date="2020-08" db="EMBL/GenBank/DDBJ databases">
        <title>Whole genome shotgun sequence of Polymorphospora rubra NBRC 101157.</title>
        <authorList>
            <person name="Komaki H."/>
            <person name="Tamura T."/>
        </authorList>
    </citation>
    <scope>NUCLEOTIDE SEQUENCE</scope>
    <source>
        <strain evidence="2">NBRC 101157</strain>
    </source>
</reference>
<dbReference type="KEGG" id="pry:Prubr_59820"/>
<proteinExistence type="predicted"/>
<organism evidence="2 3">
    <name type="scientific">Polymorphospora rubra</name>
    <dbReference type="NCBI Taxonomy" id="338584"/>
    <lineage>
        <taxon>Bacteria</taxon>
        <taxon>Bacillati</taxon>
        <taxon>Actinomycetota</taxon>
        <taxon>Actinomycetes</taxon>
        <taxon>Micromonosporales</taxon>
        <taxon>Micromonosporaceae</taxon>
        <taxon>Polymorphospora</taxon>
    </lineage>
</organism>
<feature type="region of interest" description="Disordered" evidence="1">
    <location>
        <begin position="1"/>
        <end position="26"/>
    </location>
</feature>
<dbReference type="EMBL" id="AP023359">
    <property type="protein sequence ID" value="BCJ68961.1"/>
    <property type="molecule type" value="Genomic_DNA"/>
</dbReference>
<feature type="compositionally biased region" description="Basic residues" evidence="1">
    <location>
        <begin position="1"/>
        <end position="10"/>
    </location>
</feature>
<gene>
    <name evidence="2" type="ORF">Prubr_59820</name>
</gene>
<dbReference type="InterPro" id="IPR051082">
    <property type="entry name" value="Pentapeptide-BTB/POZ_domain"/>
</dbReference>
<dbReference type="PANTHER" id="PTHR14136:SF17">
    <property type="entry name" value="BTB_POZ DOMAIN-CONTAINING PROTEIN KCTD9"/>
    <property type="match status" value="1"/>
</dbReference>
<dbReference type="Pfam" id="PF00805">
    <property type="entry name" value="Pentapeptide"/>
    <property type="match status" value="2"/>
</dbReference>
<dbReference type="PANTHER" id="PTHR14136">
    <property type="entry name" value="BTB_POZ DOMAIN-CONTAINING PROTEIN KCTD9"/>
    <property type="match status" value="1"/>
</dbReference>
<sequence>MPPSRSRARPSKVSAEPARPKPPTALDAAVLPDHDLVTEAGYERLGFVDLDLSARDAESVEFTQCRLRNTTLSGTVLSRARLTDCLVETSDWANLRMPSATLLRVRLADSRMTGFTLVDAVARDAVFDGCRMDLSGWRFTRFTAVRFEGCNLTGADFTGADLSGASFVGCDLTGARFDNATMTGTRFRDCVLLDVAGVTSWRGAVVEAADLIQLAHVFADALGVRITPDP</sequence>
<evidence type="ECO:0000313" key="2">
    <source>
        <dbReference type="EMBL" id="BCJ68961.1"/>
    </source>
</evidence>
<dbReference type="InterPro" id="IPR001646">
    <property type="entry name" value="5peptide_repeat"/>
</dbReference>
<evidence type="ECO:0000256" key="1">
    <source>
        <dbReference type="SAM" id="MobiDB-lite"/>
    </source>
</evidence>
<keyword evidence="3" id="KW-1185">Reference proteome</keyword>
<evidence type="ECO:0008006" key="4">
    <source>
        <dbReference type="Google" id="ProtNLM"/>
    </source>
</evidence>
<dbReference type="Gene3D" id="2.160.20.80">
    <property type="entry name" value="E3 ubiquitin-protein ligase SopA"/>
    <property type="match status" value="1"/>
</dbReference>
<dbReference type="AlphaFoldDB" id="A0A810N5D1"/>
<dbReference type="RefSeq" id="WP_212818119.1">
    <property type="nucleotide sequence ID" value="NZ_AP023359.1"/>
</dbReference>
<dbReference type="SUPFAM" id="SSF141571">
    <property type="entry name" value="Pentapeptide repeat-like"/>
    <property type="match status" value="1"/>
</dbReference>
<evidence type="ECO:0000313" key="3">
    <source>
        <dbReference type="Proteomes" id="UP000680866"/>
    </source>
</evidence>
<dbReference type="Proteomes" id="UP000680866">
    <property type="component" value="Chromosome"/>
</dbReference>